<dbReference type="SUPFAM" id="SSF56954">
    <property type="entry name" value="Outer membrane efflux proteins (OEP)"/>
    <property type="match status" value="1"/>
</dbReference>
<name>A0ABY9M1H4_9BURK</name>
<dbReference type="RefSeq" id="WP_306944339.1">
    <property type="nucleotide sequence ID" value="NZ_CP132976.1"/>
</dbReference>
<dbReference type="Pfam" id="PF02321">
    <property type="entry name" value="OEP"/>
    <property type="match status" value="2"/>
</dbReference>
<dbReference type="Gene3D" id="2.20.200.10">
    <property type="entry name" value="Outer membrane efflux proteins (OEP)"/>
    <property type="match status" value="1"/>
</dbReference>
<keyword evidence="2" id="KW-1134">Transmembrane beta strand</keyword>
<dbReference type="EMBL" id="CP132976">
    <property type="protein sequence ID" value="WMD20846.1"/>
    <property type="molecule type" value="Genomic_DNA"/>
</dbReference>
<protein>
    <submittedName>
        <fullName evidence="3">Efflux transporter outer membrane subunit</fullName>
    </submittedName>
</protein>
<evidence type="ECO:0000256" key="1">
    <source>
        <dbReference type="ARBA" id="ARBA00007613"/>
    </source>
</evidence>
<dbReference type="PANTHER" id="PTHR30203:SF33">
    <property type="entry name" value="BLR4455 PROTEIN"/>
    <property type="match status" value="1"/>
</dbReference>
<dbReference type="InterPro" id="IPR010131">
    <property type="entry name" value="MdtP/NodT-like"/>
</dbReference>
<dbReference type="InterPro" id="IPR003423">
    <property type="entry name" value="OMP_efflux"/>
</dbReference>
<keyword evidence="2" id="KW-0449">Lipoprotein</keyword>
<keyword evidence="2" id="KW-0472">Membrane</keyword>
<evidence type="ECO:0000313" key="4">
    <source>
        <dbReference type="Proteomes" id="UP001234798"/>
    </source>
</evidence>
<sequence>MLSGCVAVGPDYVRPGVNSHAEFLSSASLDVGAQIDPNVGQQQRLNPERDVGADWWTEFGSAELNELVEESLRNNPDLDAAQAALRKAQEEAASAGGALFPRMDVLVSHSRQQNVIAATGRPGVYSLAGASVAVAYDMDVFGGIRRSVEAMDARAEGRGYELEAAYLSLSANVVTAVITEASLREQLQAIHALIDTQRAYLHVLETRHAAGDVSLVEVASQRAIVAQTQATLPPRQKRLAQQRHRLAIYLGRFPTEFQESESSLIKLALPNELPLAVPSALLNQRPDIRAAEANLKRANADIGVAIADLLPRLSLSAGYGSRASQIGDLFSTGSILWNLLGSAAQNVFDGGRLTHRRHAAEADFQQAAAVYRSVAMNAFGQVVDTLTALESDAALLQAEYAAEVATEQSLRIAQGHFDAGAGDQALILIAQAKLLNARLGRINAQALRLNNTVALYQALGGGWWNRKAPLADAQGGPGADAAHSQ</sequence>
<organism evidence="3 4">
    <name type="scientific">Achromobacter seleniivolatilans</name>
    <dbReference type="NCBI Taxonomy" id="3047478"/>
    <lineage>
        <taxon>Bacteria</taxon>
        <taxon>Pseudomonadati</taxon>
        <taxon>Pseudomonadota</taxon>
        <taxon>Betaproteobacteria</taxon>
        <taxon>Burkholderiales</taxon>
        <taxon>Alcaligenaceae</taxon>
        <taxon>Achromobacter</taxon>
    </lineage>
</organism>
<dbReference type="NCBIfam" id="TIGR01845">
    <property type="entry name" value="outer_NodT"/>
    <property type="match status" value="1"/>
</dbReference>
<evidence type="ECO:0000313" key="3">
    <source>
        <dbReference type="EMBL" id="WMD20846.1"/>
    </source>
</evidence>
<keyword evidence="2" id="KW-0564">Palmitate</keyword>
<dbReference type="PANTHER" id="PTHR30203">
    <property type="entry name" value="OUTER MEMBRANE CATION EFFLUX PROTEIN"/>
    <property type="match status" value="1"/>
</dbReference>
<proteinExistence type="inferred from homology"/>
<comment type="similarity">
    <text evidence="1 2">Belongs to the outer membrane factor (OMF) (TC 1.B.17) family.</text>
</comment>
<evidence type="ECO:0000256" key="2">
    <source>
        <dbReference type="RuleBase" id="RU362097"/>
    </source>
</evidence>
<gene>
    <name evidence="3" type="ORF">RAS12_00295</name>
</gene>
<dbReference type="Gene3D" id="1.20.1600.10">
    <property type="entry name" value="Outer membrane efflux proteins (OEP)"/>
    <property type="match status" value="1"/>
</dbReference>
<dbReference type="Proteomes" id="UP001234798">
    <property type="component" value="Chromosome"/>
</dbReference>
<reference evidence="3 4" key="1">
    <citation type="submission" date="2023-08" db="EMBL/GenBank/DDBJ databases">
        <title>Achromobacter seleniivolatilans sp. nov., isolated from seleniferous soil.</title>
        <authorList>
            <person name="Zhang S."/>
            <person name="Li K."/>
            <person name="Peng J."/>
            <person name="Zhao Q."/>
            <person name="Wang H."/>
            <person name="Guo Y."/>
        </authorList>
    </citation>
    <scope>NUCLEOTIDE SEQUENCE [LARGE SCALE GENOMIC DNA]</scope>
    <source>
        <strain evidence="3 4">R39</strain>
    </source>
</reference>
<keyword evidence="2" id="KW-0812">Transmembrane</keyword>
<comment type="subcellular location">
    <subcellularLocation>
        <location evidence="2">Cell membrane</location>
        <topology evidence="2">Lipid-anchor</topology>
    </subcellularLocation>
</comment>
<keyword evidence="4" id="KW-1185">Reference proteome</keyword>
<accession>A0ABY9M1H4</accession>